<dbReference type="InterPro" id="IPR003431">
    <property type="entry name" value="B-propeller_Phytase"/>
</dbReference>
<evidence type="ECO:0000313" key="4">
    <source>
        <dbReference type="Proteomes" id="UP000242317"/>
    </source>
</evidence>
<keyword evidence="4" id="KW-1185">Reference proteome</keyword>
<evidence type="ECO:0000313" key="3">
    <source>
        <dbReference type="EMBL" id="SDB83103.1"/>
    </source>
</evidence>
<dbReference type="SUPFAM" id="SSF50956">
    <property type="entry name" value="Thermostable phytase (3-phytase)"/>
    <property type="match status" value="2"/>
</dbReference>
<dbReference type="Gene3D" id="2.120.10.30">
    <property type="entry name" value="TolB, C-terminal domain"/>
    <property type="match status" value="2"/>
</dbReference>
<dbReference type="OrthoDB" id="8696437at2"/>
<organism evidence="3 4">
    <name type="scientific">Acinetobacter marinus</name>
    <dbReference type="NCBI Taxonomy" id="281375"/>
    <lineage>
        <taxon>Bacteria</taxon>
        <taxon>Pseudomonadati</taxon>
        <taxon>Pseudomonadota</taxon>
        <taxon>Gammaproteobacteria</taxon>
        <taxon>Moraxellales</taxon>
        <taxon>Moraxellaceae</taxon>
        <taxon>Acinetobacter</taxon>
    </lineage>
</organism>
<feature type="chain" id="PRO_5017400317" evidence="1">
    <location>
        <begin position="27"/>
        <end position="690"/>
    </location>
</feature>
<gene>
    <name evidence="3" type="ORF">SAMN05421749_101162</name>
</gene>
<feature type="signal peptide" evidence="1">
    <location>
        <begin position="1"/>
        <end position="26"/>
    </location>
</feature>
<keyword evidence="1" id="KW-0732">Signal</keyword>
<dbReference type="Pfam" id="PF02333">
    <property type="entry name" value="Phytase"/>
    <property type="match status" value="2"/>
</dbReference>
<dbReference type="AlphaFoldDB" id="A0A1G6GMM5"/>
<feature type="domain" description="BPP" evidence="2">
    <location>
        <begin position="352"/>
        <end position="687"/>
    </location>
</feature>
<protein>
    <submittedName>
        <fullName evidence="3">3-phytase</fullName>
    </submittedName>
</protein>
<proteinExistence type="predicted"/>
<name>A0A1G6GMM5_9GAMM</name>
<dbReference type="RefSeq" id="WP_092614608.1">
    <property type="nucleotide sequence ID" value="NZ_FMYK01000001.1"/>
</dbReference>
<evidence type="ECO:0000259" key="2">
    <source>
        <dbReference type="PROSITE" id="PS51662"/>
    </source>
</evidence>
<dbReference type="EMBL" id="FMYK01000001">
    <property type="protein sequence ID" value="SDB83103.1"/>
    <property type="molecule type" value="Genomic_DNA"/>
</dbReference>
<dbReference type="InterPro" id="IPR011042">
    <property type="entry name" value="6-blade_b-propeller_TolB-like"/>
</dbReference>
<dbReference type="GO" id="GO:0016158">
    <property type="term" value="F:inositol hexakisphosphate 3-phosphatase activity"/>
    <property type="evidence" value="ECO:0007669"/>
    <property type="project" value="InterPro"/>
</dbReference>
<feature type="domain" description="BPP" evidence="2">
    <location>
        <begin position="57"/>
        <end position="351"/>
    </location>
</feature>
<dbReference type="PROSITE" id="PS51662">
    <property type="entry name" value="BP_PHYTASE"/>
    <property type="match status" value="2"/>
</dbReference>
<reference evidence="4" key="1">
    <citation type="submission" date="2016-09" db="EMBL/GenBank/DDBJ databases">
        <authorList>
            <person name="Varghese N."/>
            <person name="Submissions S."/>
        </authorList>
    </citation>
    <scope>NUCLEOTIDE SEQUENCE [LARGE SCALE GENOMIC DNA]</scope>
    <source>
        <strain evidence="4">ANC 3699</strain>
    </source>
</reference>
<accession>A0A1G6GMM5</accession>
<dbReference type="PROSITE" id="PS51257">
    <property type="entry name" value="PROKAR_LIPOPROTEIN"/>
    <property type="match status" value="1"/>
</dbReference>
<dbReference type="Proteomes" id="UP000242317">
    <property type="component" value="Unassembled WGS sequence"/>
</dbReference>
<evidence type="ECO:0000256" key="1">
    <source>
        <dbReference type="SAM" id="SignalP"/>
    </source>
</evidence>
<sequence>MNFLPFKLSLLSLCIVGLTACQQAHVINKPMATNQATVPNDSDVQDHDVQYIDLNEMDQSNTANDVIFAEIDTGDFKAEDAVLLDIPQWTDAHLMLSSKTDGVQILNHDGKVISKMAGQFGRIDYRTGKNQQGQMQVLFAIQDLARQQLMLRSFDVTTQQWSKPSYVAKRPFKSDDNCLYQDQSGYAYAFLVGEEGIGEQWLVAKDQHALSNPQLIRRMSLPPNSNKCRVSDHDAQLFINEEEVGIWAYPADPEADLVRRPVDMVKPFGAIQGTPTDIAVVDDQIAVTDESKGVLYRYQWQNDAWQALSALKLSDIGEAERLGIIGNQDAKKVLILDDHTVKTAELNWQTNAVKATTPIGTIPADVQSDVVPSTGDAADDPAIWYNASQPSNSRVLGTDKQGGLAVYDLHGKMLQYLDVGRLNNVDLRYGFHFGTEQIDLAIATNRDHNSLQLFAINAKGKVSNLGELATDLTDIYGFCMYQDRAGEIYAIPNDKDGTFVQYHIQAPQKKFSATEVQRFAVDSQPEGCVVDDATGRAFVGEERNAVWMKDLNTPNSALEKVISAGDVLHADIEGMGLYHAENHAESHDRNQKARYLIISSQGNDSYVVIDSTAPYQVRGAFRVGINTEKSIDAVSETDGLEVSSKNFGGANGMWKQGMLVVQDGRKRMPEGNQNFKYVSWQKIAEALNLE</sequence>